<keyword evidence="3" id="KW-1133">Transmembrane helix</keyword>
<dbReference type="InterPro" id="IPR003591">
    <property type="entry name" value="Leu-rich_rpt_typical-subtyp"/>
</dbReference>
<evidence type="ECO:0000313" key="7">
    <source>
        <dbReference type="Proteomes" id="UP000791440"/>
    </source>
</evidence>
<evidence type="ECO:0000256" key="4">
    <source>
        <dbReference type="SAM" id="SignalP"/>
    </source>
</evidence>
<dbReference type="GO" id="GO:0005615">
    <property type="term" value="C:extracellular space"/>
    <property type="evidence" value="ECO:0007669"/>
    <property type="project" value="TreeGrafter"/>
</dbReference>
<reference evidence="6" key="1">
    <citation type="journal article" date="2016" name="Insect Biochem. Mol. Biol.">
        <title>Multifaceted biological insights from a draft genome sequence of the tobacco hornworm moth, Manduca sexta.</title>
        <authorList>
            <person name="Kanost M.R."/>
            <person name="Arrese E.L."/>
            <person name="Cao X."/>
            <person name="Chen Y.R."/>
            <person name="Chellapilla S."/>
            <person name="Goldsmith M.R."/>
            <person name="Grosse-Wilde E."/>
            <person name="Heckel D.G."/>
            <person name="Herndon N."/>
            <person name="Jiang H."/>
            <person name="Papanicolaou A."/>
            <person name="Qu J."/>
            <person name="Soulages J.L."/>
            <person name="Vogel H."/>
            <person name="Walters J."/>
            <person name="Waterhouse R.M."/>
            <person name="Ahn S.J."/>
            <person name="Almeida F.C."/>
            <person name="An C."/>
            <person name="Aqrawi P."/>
            <person name="Bretschneider A."/>
            <person name="Bryant W.B."/>
            <person name="Bucks S."/>
            <person name="Chao H."/>
            <person name="Chevignon G."/>
            <person name="Christen J.M."/>
            <person name="Clarke D.F."/>
            <person name="Dittmer N.T."/>
            <person name="Ferguson L.C.F."/>
            <person name="Garavelou S."/>
            <person name="Gordon K.H.J."/>
            <person name="Gunaratna R.T."/>
            <person name="Han Y."/>
            <person name="Hauser F."/>
            <person name="He Y."/>
            <person name="Heidel-Fischer H."/>
            <person name="Hirsh A."/>
            <person name="Hu Y."/>
            <person name="Jiang H."/>
            <person name="Kalra D."/>
            <person name="Klinner C."/>
            <person name="Konig C."/>
            <person name="Kovar C."/>
            <person name="Kroll A.R."/>
            <person name="Kuwar S.S."/>
            <person name="Lee S.L."/>
            <person name="Lehman R."/>
            <person name="Li K."/>
            <person name="Li Z."/>
            <person name="Liang H."/>
            <person name="Lovelace S."/>
            <person name="Lu Z."/>
            <person name="Mansfield J.H."/>
            <person name="McCulloch K.J."/>
            <person name="Mathew T."/>
            <person name="Morton B."/>
            <person name="Muzny D.M."/>
            <person name="Neunemann D."/>
            <person name="Ongeri F."/>
            <person name="Pauchet Y."/>
            <person name="Pu L.L."/>
            <person name="Pyrousis I."/>
            <person name="Rao X.J."/>
            <person name="Redding A."/>
            <person name="Roesel C."/>
            <person name="Sanchez-Gracia A."/>
            <person name="Schaack S."/>
            <person name="Shukla A."/>
            <person name="Tetreau G."/>
            <person name="Wang Y."/>
            <person name="Xiong G.H."/>
            <person name="Traut W."/>
            <person name="Walsh T.K."/>
            <person name="Worley K.C."/>
            <person name="Wu D."/>
            <person name="Wu W."/>
            <person name="Wu Y.Q."/>
            <person name="Zhang X."/>
            <person name="Zou Z."/>
            <person name="Zucker H."/>
            <person name="Briscoe A.D."/>
            <person name="Burmester T."/>
            <person name="Clem R.J."/>
            <person name="Feyereisen R."/>
            <person name="Grimmelikhuijzen C.J.P."/>
            <person name="Hamodrakas S.J."/>
            <person name="Hansson B.S."/>
            <person name="Huguet E."/>
            <person name="Jermiin L.S."/>
            <person name="Lan Q."/>
            <person name="Lehman H.K."/>
            <person name="Lorenzen M."/>
            <person name="Merzendorfer H."/>
            <person name="Michalopoulos I."/>
            <person name="Morton D.B."/>
            <person name="Muthukrishnan S."/>
            <person name="Oakeshott J.G."/>
            <person name="Palmer W."/>
            <person name="Park Y."/>
            <person name="Passarelli A.L."/>
            <person name="Rozas J."/>
            <person name="Schwartz L.M."/>
            <person name="Smith W."/>
            <person name="Southgate A."/>
            <person name="Vilcinskas A."/>
            <person name="Vogt R."/>
            <person name="Wang P."/>
            <person name="Werren J."/>
            <person name="Yu X.Q."/>
            <person name="Zhou J.J."/>
            <person name="Brown S.J."/>
            <person name="Scherer S.E."/>
            <person name="Richards S."/>
            <person name="Blissard G.W."/>
        </authorList>
    </citation>
    <scope>NUCLEOTIDE SEQUENCE</scope>
</reference>
<keyword evidence="4" id="KW-0732">Signal</keyword>
<dbReference type="PANTHER" id="PTHR45712">
    <property type="entry name" value="AGAP008170-PA"/>
    <property type="match status" value="1"/>
</dbReference>
<dbReference type="InterPro" id="IPR001611">
    <property type="entry name" value="Leu-rich_rpt"/>
</dbReference>
<dbReference type="PROSITE" id="PS51450">
    <property type="entry name" value="LRR"/>
    <property type="match status" value="5"/>
</dbReference>
<comment type="caution">
    <text evidence="6">The sequence shown here is derived from an EMBL/GenBank/DDBJ whole genome shotgun (WGS) entry which is preliminary data.</text>
</comment>
<gene>
    <name evidence="6" type="ORF">O3G_MSEX007471</name>
</gene>
<feature type="domain" description="LRRCT" evidence="5">
    <location>
        <begin position="409"/>
        <end position="466"/>
    </location>
</feature>
<evidence type="ECO:0000256" key="2">
    <source>
        <dbReference type="ARBA" id="ARBA00022737"/>
    </source>
</evidence>
<keyword evidence="2" id="KW-0677">Repeat</keyword>
<evidence type="ECO:0000313" key="6">
    <source>
        <dbReference type="EMBL" id="KAG6452124.1"/>
    </source>
</evidence>
<evidence type="ECO:0000259" key="5">
    <source>
        <dbReference type="SMART" id="SM00082"/>
    </source>
</evidence>
<sequence length="548" mass="63134">MQWFSLTLMIVLPPNSQVEALRFTNNGIKMFWPDPFANVPHLKKLSFAQNDLIDFSPDLFTNIEGLEELDLSDNKFNRFNPLNFKKLQQLKRLYLQGNVFNNFPLEALKSKMLEELDIGRNNITDLMLPNEHKVLSGLKRLHLYGNRIKSILKDSFPENNNLEFIDLSNNAIENIEEGSFLTCTNLRELDVSQNNITFVFSLPPTVQIMKLRGNTMYNWPRFPSGIKYIDLSYNRLSDLYDEAAVNFDNLEVLNIAGNQIAKVDINNKLQKLYFLDLSYNNINDIPKSLSSQLLPNLSDLRLDGNPLKTIYFKNILAINRLYMTDLKSLEVVDEKAFSNVLGQSTGELLETPCFSLYLSKCPSLREIKVGAFDGTSLCMLDVSENKLKHISQNLTDWSTVVEGVNLQHNPWTCSCELQWVLNELIPRMYKTRTTNLLVELRCESPREIKGTRLIHWYNRSDDFLCSEDYRDTGAPYPSTMQSTESILTPWQIRLLEIIGCCIIVILVIAIVVACTVRRKSLREKRRRQAKEDLKNESVKAHIQALNRS</sequence>
<feature type="chain" id="PRO_5037391509" description="LRRCT domain-containing protein" evidence="4">
    <location>
        <begin position="21"/>
        <end position="548"/>
    </location>
</feature>
<dbReference type="InterPro" id="IPR050333">
    <property type="entry name" value="SLRP"/>
</dbReference>
<dbReference type="InterPro" id="IPR000483">
    <property type="entry name" value="Cys-rich_flank_reg_C"/>
</dbReference>
<dbReference type="Pfam" id="PF00560">
    <property type="entry name" value="LRR_1"/>
    <property type="match status" value="1"/>
</dbReference>
<dbReference type="Pfam" id="PF13516">
    <property type="entry name" value="LRR_6"/>
    <property type="match status" value="1"/>
</dbReference>
<name>A0A921Z7W4_MANSE</name>
<keyword evidence="1" id="KW-0433">Leucine-rich repeat</keyword>
<dbReference type="SMART" id="SM00369">
    <property type="entry name" value="LRR_TYP"/>
    <property type="match status" value="8"/>
</dbReference>
<dbReference type="Proteomes" id="UP000791440">
    <property type="component" value="Unassembled WGS sequence"/>
</dbReference>
<dbReference type="GO" id="GO:0071944">
    <property type="term" value="C:cell periphery"/>
    <property type="evidence" value="ECO:0007669"/>
    <property type="project" value="UniProtKB-ARBA"/>
</dbReference>
<dbReference type="SMART" id="SM00082">
    <property type="entry name" value="LRRCT"/>
    <property type="match status" value="1"/>
</dbReference>
<evidence type="ECO:0000256" key="3">
    <source>
        <dbReference type="SAM" id="Phobius"/>
    </source>
</evidence>
<evidence type="ECO:0000256" key="1">
    <source>
        <dbReference type="ARBA" id="ARBA00022614"/>
    </source>
</evidence>
<dbReference type="Pfam" id="PF13855">
    <property type="entry name" value="LRR_8"/>
    <property type="match status" value="2"/>
</dbReference>
<reference evidence="6" key="2">
    <citation type="submission" date="2020-12" db="EMBL/GenBank/DDBJ databases">
        <authorList>
            <person name="Kanost M."/>
        </authorList>
    </citation>
    <scope>NUCLEOTIDE SEQUENCE</scope>
</reference>
<feature type="signal peptide" evidence="4">
    <location>
        <begin position="1"/>
        <end position="20"/>
    </location>
</feature>
<dbReference type="EMBL" id="JH668418">
    <property type="protein sequence ID" value="KAG6452124.1"/>
    <property type="molecule type" value="Genomic_DNA"/>
</dbReference>
<dbReference type="SMART" id="SM00365">
    <property type="entry name" value="LRR_SD22"/>
    <property type="match status" value="7"/>
</dbReference>
<keyword evidence="7" id="KW-1185">Reference proteome</keyword>
<protein>
    <recommendedName>
        <fullName evidence="5">LRRCT domain-containing protein</fullName>
    </recommendedName>
</protein>
<accession>A0A921Z7W4</accession>
<keyword evidence="3" id="KW-0812">Transmembrane</keyword>
<dbReference type="AlphaFoldDB" id="A0A921Z7W4"/>
<dbReference type="PANTHER" id="PTHR45712:SF22">
    <property type="entry name" value="INSULIN-LIKE GROWTH FACTOR-BINDING PROTEIN COMPLEX ACID LABILE SUBUNIT"/>
    <property type="match status" value="1"/>
</dbReference>
<proteinExistence type="predicted"/>
<feature type="transmembrane region" description="Helical" evidence="3">
    <location>
        <begin position="494"/>
        <end position="516"/>
    </location>
</feature>
<keyword evidence="3" id="KW-0472">Membrane</keyword>
<organism evidence="6 7">
    <name type="scientific">Manduca sexta</name>
    <name type="common">Tobacco hawkmoth</name>
    <name type="synonym">Tobacco hornworm</name>
    <dbReference type="NCBI Taxonomy" id="7130"/>
    <lineage>
        <taxon>Eukaryota</taxon>
        <taxon>Metazoa</taxon>
        <taxon>Ecdysozoa</taxon>
        <taxon>Arthropoda</taxon>
        <taxon>Hexapoda</taxon>
        <taxon>Insecta</taxon>
        <taxon>Pterygota</taxon>
        <taxon>Neoptera</taxon>
        <taxon>Endopterygota</taxon>
        <taxon>Lepidoptera</taxon>
        <taxon>Glossata</taxon>
        <taxon>Ditrysia</taxon>
        <taxon>Bombycoidea</taxon>
        <taxon>Sphingidae</taxon>
        <taxon>Sphinginae</taxon>
        <taxon>Sphingini</taxon>
        <taxon>Manduca</taxon>
    </lineage>
</organism>